<dbReference type="Gene3D" id="3.40.1080.10">
    <property type="entry name" value="Glutaconate Coenzyme A-transferase"/>
    <property type="match status" value="1"/>
</dbReference>
<evidence type="ECO:0000259" key="2">
    <source>
        <dbReference type="Pfam" id="PF02550"/>
    </source>
</evidence>
<dbReference type="NCBIfam" id="TIGR03458">
    <property type="entry name" value="YgfH_subfam"/>
    <property type="match status" value="1"/>
</dbReference>
<dbReference type="Gene3D" id="3.30.750.70">
    <property type="entry name" value="4-hydroxybutyrate coenzyme like domains"/>
    <property type="match status" value="1"/>
</dbReference>
<dbReference type="Proteomes" id="UP000648984">
    <property type="component" value="Unassembled WGS sequence"/>
</dbReference>
<dbReference type="GO" id="GO:0016740">
    <property type="term" value="F:transferase activity"/>
    <property type="evidence" value="ECO:0007669"/>
    <property type="project" value="UniProtKB-KW"/>
</dbReference>
<evidence type="ECO:0000313" key="5">
    <source>
        <dbReference type="Proteomes" id="UP000648984"/>
    </source>
</evidence>
<comment type="caution">
    <text evidence="4">The sequence shown here is derived from an EMBL/GenBank/DDBJ whole genome shotgun (WGS) entry which is preliminary data.</text>
</comment>
<feature type="domain" description="Acetyl-CoA hydrolase/transferase C-terminal" evidence="3">
    <location>
        <begin position="328"/>
        <end position="470"/>
    </location>
</feature>
<dbReference type="Pfam" id="PF02550">
    <property type="entry name" value="AcetylCoA_hydro"/>
    <property type="match status" value="1"/>
</dbReference>
<accession>A0ABX1Q7H5</accession>
<dbReference type="SUPFAM" id="SSF100950">
    <property type="entry name" value="NagB/RpiA/CoA transferase-like"/>
    <property type="match status" value="2"/>
</dbReference>
<dbReference type="InterPro" id="IPR037171">
    <property type="entry name" value="NagB/RpiA_transferase-like"/>
</dbReference>
<keyword evidence="4" id="KW-0808">Transferase</keyword>
<dbReference type="RefSeq" id="WP_169259468.1">
    <property type="nucleotide sequence ID" value="NZ_WTVQ01000007.1"/>
</dbReference>
<proteinExistence type="inferred from homology"/>
<reference evidence="4 5" key="1">
    <citation type="submission" date="2019-12" db="EMBL/GenBank/DDBJ databases">
        <title>Comparative genomics gives insights into the taxonomy of the Azoarcus-Aromatoleum group and reveals separate origins of nif in the plant-associated Azoarcus and non-plant-associated Aromatoleum sub-groups.</title>
        <authorList>
            <person name="Lafos M."/>
            <person name="Maluk M."/>
            <person name="Batista M."/>
            <person name="Junghare M."/>
            <person name="Carmona M."/>
            <person name="Faoro H."/>
            <person name="Cruz L.M."/>
            <person name="Battistoni F."/>
            <person name="De Souza E."/>
            <person name="Pedrosa F."/>
            <person name="Chen W.-M."/>
            <person name="Poole P.S."/>
            <person name="Dixon R.A."/>
            <person name="James E.K."/>
        </authorList>
    </citation>
    <scope>NUCLEOTIDE SEQUENCE [LARGE SCALE GENOMIC DNA]</scope>
    <source>
        <strain evidence="4 5">22Lin</strain>
    </source>
</reference>
<dbReference type="Gene3D" id="3.40.1080.20">
    <property type="entry name" value="Acetyl-CoA hydrolase/transferase C-terminal domain"/>
    <property type="match status" value="1"/>
</dbReference>
<dbReference type="InterPro" id="IPR003702">
    <property type="entry name" value="ActCoA_hydro_N"/>
</dbReference>
<dbReference type="InterPro" id="IPR046433">
    <property type="entry name" value="ActCoA_hydro"/>
</dbReference>
<dbReference type="PANTHER" id="PTHR43609:SF1">
    <property type="entry name" value="ACETYL-COA HYDROLASE"/>
    <property type="match status" value="1"/>
</dbReference>
<dbReference type="InterPro" id="IPR026888">
    <property type="entry name" value="AcetylCoA_hyd_C"/>
</dbReference>
<evidence type="ECO:0000313" key="4">
    <source>
        <dbReference type="EMBL" id="NMG74316.1"/>
    </source>
</evidence>
<dbReference type="InterPro" id="IPR038460">
    <property type="entry name" value="AcetylCoA_hyd_C_sf"/>
</dbReference>
<dbReference type="EMBL" id="WTVQ01000007">
    <property type="protein sequence ID" value="NMG74316.1"/>
    <property type="molecule type" value="Genomic_DNA"/>
</dbReference>
<dbReference type="Pfam" id="PF13336">
    <property type="entry name" value="AcetylCoA_hyd_C"/>
    <property type="match status" value="1"/>
</dbReference>
<evidence type="ECO:0000259" key="3">
    <source>
        <dbReference type="Pfam" id="PF13336"/>
    </source>
</evidence>
<sequence length="503" mass="54957">MSRENRVHCAALRGKIMPAEAAASLIPSGVNVGMSGFTGSGYPKAVPSALAKRIMDANLYGKRFKIGVWTGASTAPDLDGALAMVDGIEMRLPYQSDPTCRKRINAGEMEYIDIHLSHVAQFVWSGFLGKLDIAVVEVAGILEDGQLIPSSSVGNNKTWLDQADKVILEVNSWQNLHLEGMHDIYYGTQLPPNRQPIPLLRTADRIGEPYLRCDPDKVIAVVETHSPDRNSAFAAPDENSQLIAGHILEFLQHEVKKGRLPKDLLPLQSGVGNIANAVMAGLNEGPFENLTAYTEVLQDGMLEMIKSGKLACASATAFSLSSGALAELNADLDRYRERIILRPQEISNHPEVIRRLGVIAMNGMIEADIYGNVNSTHVMGTKIMNGIGGSGDFARNAYLSIFMTPSQAKNGAISCIVPMASHVDHTEHDVQVLVTEQGLADLRGLSPKQRARTIIEKCAHPQFKPALMDYYKRALEHSPGKQTPHLLEEVFSWHLRALRGESM</sequence>
<gene>
    <name evidence="4" type="ORF">GPA25_06040</name>
</gene>
<name>A0ABX1Q7H5_9RHOO</name>
<organism evidence="4 5">
    <name type="scientific">Aromatoleum diolicum</name>
    <dbReference type="NCBI Taxonomy" id="75796"/>
    <lineage>
        <taxon>Bacteria</taxon>
        <taxon>Pseudomonadati</taxon>
        <taxon>Pseudomonadota</taxon>
        <taxon>Betaproteobacteria</taxon>
        <taxon>Rhodocyclales</taxon>
        <taxon>Rhodocyclaceae</taxon>
        <taxon>Aromatoleum</taxon>
    </lineage>
</organism>
<protein>
    <submittedName>
        <fullName evidence="4">Succinate CoA transferase</fullName>
    </submittedName>
</protein>
<dbReference type="InterPro" id="IPR017821">
    <property type="entry name" value="Succinate_CoA_transferase"/>
</dbReference>
<keyword evidence="5" id="KW-1185">Reference proteome</keyword>
<dbReference type="PANTHER" id="PTHR43609">
    <property type="entry name" value="ACETYL-COA HYDROLASE"/>
    <property type="match status" value="1"/>
</dbReference>
<evidence type="ECO:0000256" key="1">
    <source>
        <dbReference type="ARBA" id="ARBA00009632"/>
    </source>
</evidence>
<feature type="domain" description="Acetyl-CoA hydrolase/transferase N-terminal" evidence="2">
    <location>
        <begin position="16"/>
        <end position="223"/>
    </location>
</feature>
<comment type="similarity">
    <text evidence="1">Belongs to the acetyl-CoA hydrolase/transferase family.</text>
</comment>